<proteinExistence type="predicted"/>
<name>A0A7J4XPS7_9BACE</name>
<keyword evidence="1" id="KW-1133">Transmembrane helix</keyword>
<protein>
    <submittedName>
        <fullName evidence="2">Uncharacterized protein</fullName>
    </submittedName>
</protein>
<keyword evidence="1" id="KW-0472">Membrane</keyword>
<evidence type="ECO:0000313" key="3">
    <source>
        <dbReference type="Proteomes" id="UP000422221"/>
    </source>
</evidence>
<accession>A0A7J4XPS7</accession>
<dbReference type="RefSeq" id="WP_005925912.1">
    <property type="nucleotide sequence ID" value="NZ_CABKSE010000001.1"/>
</dbReference>
<feature type="transmembrane region" description="Helical" evidence="1">
    <location>
        <begin position="49"/>
        <end position="73"/>
    </location>
</feature>
<dbReference type="EMBL" id="VWMK01000001">
    <property type="protein sequence ID" value="KAA3770760.1"/>
    <property type="molecule type" value="Genomic_DNA"/>
</dbReference>
<feature type="transmembrane region" description="Helical" evidence="1">
    <location>
        <begin position="6"/>
        <end position="28"/>
    </location>
</feature>
<evidence type="ECO:0000256" key="1">
    <source>
        <dbReference type="SAM" id="Phobius"/>
    </source>
</evidence>
<keyword evidence="1" id="KW-0812">Transmembrane</keyword>
<reference evidence="2 3" key="1">
    <citation type="journal article" date="2019" name="Nat. Med.">
        <title>A library of human gut bacterial isolates paired with longitudinal multiomics data enables mechanistic microbiome research.</title>
        <authorList>
            <person name="Poyet M."/>
            <person name="Groussin M."/>
            <person name="Gibbons S.M."/>
            <person name="Avila-Pacheco J."/>
            <person name="Jiang X."/>
            <person name="Kearney S.M."/>
            <person name="Perrotta A.R."/>
            <person name="Berdy B."/>
            <person name="Zhao S."/>
            <person name="Lieberman T.D."/>
            <person name="Swanson P.K."/>
            <person name="Smith M."/>
            <person name="Roesemann S."/>
            <person name="Alexander J.E."/>
            <person name="Rich S.A."/>
            <person name="Livny J."/>
            <person name="Vlamakis H."/>
            <person name="Clish C."/>
            <person name="Bullock K."/>
            <person name="Deik A."/>
            <person name="Scott J."/>
            <person name="Pierce K.A."/>
            <person name="Xavier R.J."/>
            <person name="Alm E.J."/>
        </authorList>
    </citation>
    <scope>NUCLEOTIDE SEQUENCE [LARGE SCALE GENOMIC DNA]</scope>
    <source>
        <strain evidence="2 3">BIOML-A10</strain>
    </source>
</reference>
<dbReference type="InterPro" id="IPR029087">
    <property type="entry name" value="Imm17"/>
</dbReference>
<evidence type="ECO:0000313" key="2">
    <source>
        <dbReference type="EMBL" id="KAA3770760.1"/>
    </source>
</evidence>
<sequence length="75" mass="8408">MTPHYFILGLFALAGTISLLASLLNWGWFFTAHNAQAVVRRIGRTRARIVYGILGLLLIGMAFFFLHSLGITIRM</sequence>
<organism evidence="2 3">
    <name type="scientific">Bacteroides salyersiae</name>
    <dbReference type="NCBI Taxonomy" id="291644"/>
    <lineage>
        <taxon>Bacteria</taxon>
        <taxon>Pseudomonadati</taxon>
        <taxon>Bacteroidota</taxon>
        <taxon>Bacteroidia</taxon>
        <taxon>Bacteroidales</taxon>
        <taxon>Bacteroidaceae</taxon>
        <taxon>Bacteroides</taxon>
    </lineage>
</organism>
<comment type="caution">
    <text evidence="2">The sequence shown here is derived from an EMBL/GenBank/DDBJ whole genome shotgun (WGS) entry which is preliminary data.</text>
</comment>
<dbReference type="Proteomes" id="UP000422221">
    <property type="component" value="Unassembled WGS sequence"/>
</dbReference>
<dbReference type="AlphaFoldDB" id="A0A7J4XPS7"/>
<gene>
    <name evidence="2" type="ORF">F3F73_02120</name>
</gene>
<dbReference type="Pfam" id="PF15562">
    <property type="entry name" value="Imm17"/>
    <property type="match status" value="1"/>
</dbReference>